<dbReference type="EMBL" id="CP002360">
    <property type="protein sequence ID" value="AEE97274.1"/>
    <property type="molecule type" value="Genomic_DNA"/>
</dbReference>
<dbReference type="InterPro" id="IPR029065">
    <property type="entry name" value="Enolase_C-like"/>
</dbReference>
<dbReference type="AlphaFoldDB" id="F4A2K8"/>
<dbReference type="SUPFAM" id="SSF54826">
    <property type="entry name" value="Enolase N-terminal domain-like"/>
    <property type="match status" value="1"/>
</dbReference>
<dbReference type="CDD" id="cd03316">
    <property type="entry name" value="MR_like"/>
    <property type="match status" value="1"/>
</dbReference>
<dbReference type="eggNOG" id="COG4948">
    <property type="taxonomic scope" value="Bacteria"/>
</dbReference>
<dbReference type="RefSeq" id="WP_013781702.1">
    <property type="nucleotide sequence ID" value="NC_015520.1"/>
</dbReference>
<reference evidence="5" key="1">
    <citation type="submission" date="2010-11" db="EMBL/GenBank/DDBJ databases">
        <title>The complete genome of Mahella australiensis DSM 15567.</title>
        <authorList>
            <consortium name="US DOE Joint Genome Institute (JGI-PGF)"/>
            <person name="Lucas S."/>
            <person name="Copeland A."/>
            <person name="Lapidus A."/>
            <person name="Bruce D."/>
            <person name="Goodwin L."/>
            <person name="Pitluck S."/>
            <person name="Kyrpides N."/>
            <person name="Mavromatis K."/>
            <person name="Pagani I."/>
            <person name="Ivanova N."/>
            <person name="Teshima H."/>
            <person name="Brettin T."/>
            <person name="Detter J.C."/>
            <person name="Han C."/>
            <person name="Tapia R."/>
            <person name="Land M."/>
            <person name="Hauser L."/>
            <person name="Markowitz V."/>
            <person name="Cheng J.-F."/>
            <person name="Hugenholtz P."/>
            <person name="Woyke T."/>
            <person name="Wu D."/>
            <person name="Spring S."/>
            <person name="Pukall R."/>
            <person name="Steenblock K."/>
            <person name="Schneider S."/>
            <person name="Klenk H.-P."/>
            <person name="Eisen J.A."/>
        </authorList>
    </citation>
    <scope>NUCLEOTIDE SEQUENCE [LARGE SCALE GENOMIC DNA]</scope>
    <source>
        <strain evidence="5">DSM 15567 / CIP 107919 / 50-1 BON</strain>
    </source>
</reference>
<dbReference type="InterPro" id="IPR013341">
    <property type="entry name" value="Mandelate_racemase_N_dom"/>
</dbReference>
<protein>
    <submittedName>
        <fullName evidence="4">Mandelate racemase/muconate lactonizing protein</fullName>
    </submittedName>
</protein>
<dbReference type="SUPFAM" id="SSF51604">
    <property type="entry name" value="Enolase C-terminal domain-like"/>
    <property type="match status" value="1"/>
</dbReference>
<keyword evidence="5" id="KW-1185">Reference proteome</keyword>
<evidence type="ECO:0000313" key="5">
    <source>
        <dbReference type="Proteomes" id="UP000008457"/>
    </source>
</evidence>
<dbReference type="GO" id="GO:0016829">
    <property type="term" value="F:lyase activity"/>
    <property type="evidence" value="ECO:0007669"/>
    <property type="project" value="UniProtKB-KW"/>
</dbReference>
<evidence type="ECO:0000313" key="4">
    <source>
        <dbReference type="EMBL" id="AEE97274.1"/>
    </source>
</evidence>
<proteinExistence type="predicted"/>
<dbReference type="PANTHER" id="PTHR48080">
    <property type="entry name" value="D-GALACTONATE DEHYDRATASE-RELATED"/>
    <property type="match status" value="1"/>
</dbReference>
<evidence type="ECO:0000256" key="2">
    <source>
        <dbReference type="ARBA" id="ARBA00023239"/>
    </source>
</evidence>
<dbReference type="HOGENOM" id="CLU_030273_3_2_9"/>
<feature type="domain" description="Mandelate racemase/muconate lactonizing enzyme C-terminal" evidence="3">
    <location>
        <begin position="142"/>
        <end position="299"/>
    </location>
</feature>
<dbReference type="InterPro" id="IPR034593">
    <property type="entry name" value="DgoD-like"/>
</dbReference>
<dbReference type="InterPro" id="IPR029017">
    <property type="entry name" value="Enolase-like_N"/>
</dbReference>
<dbReference type="GO" id="GO:0046872">
    <property type="term" value="F:metal ion binding"/>
    <property type="evidence" value="ECO:0007669"/>
    <property type="project" value="UniProtKB-KW"/>
</dbReference>
<name>F4A2K8_MAHA5</name>
<dbReference type="KEGG" id="mas:Mahau_2102"/>
<dbReference type="InterPro" id="IPR013342">
    <property type="entry name" value="Mandelate_racemase_C"/>
</dbReference>
<dbReference type="Pfam" id="PF13378">
    <property type="entry name" value="MR_MLE_C"/>
    <property type="match status" value="1"/>
</dbReference>
<evidence type="ECO:0000256" key="1">
    <source>
        <dbReference type="ARBA" id="ARBA00022723"/>
    </source>
</evidence>
<reference evidence="4 5" key="2">
    <citation type="journal article" date="2011" name="Stand. Genomic Sci.">
        <title>Complete genome sequence of Mahella australiensis type strain (50-1 BON).</title>
        <authorList>
            <person name="Sikorski J."/>
            <person name="Teshima H."/>
            <person name="Nolan M."/>
            <person name="Lucas S."/>
            <person name="Hammon N."/>
            <person name="Deshpande S."/>
            <person name="Cheng J.F."/>
            <person name="Pitluck S."/>
            <person name="Liolios K."/>
            <person name="Pagani I."/>
            <person name="Ivanova N."/>
            <person name="Huntemann M."/>
            <person name="Mavromatis K."/>
            <person name="Ovchinikova G."/>
            <person name="Pati A."/>
            <person name="Tapia R."/>
            <person name="Han C."/>
            <person name="Goodwin L."/>
            <person name="Chen A."/>
            <person name="Palaniappan K."/>
            <person name="Land M."/>
            <person name="Hauser L."/>
            <person name="Ngatchou-Djao O.D."/>
            <person name="Rohde M."/>
            <person name="Pukall R."/>
            <person name="Spring S."/>
            <person name="Abt B."/>
            <person name="Goker M."/>
            <person name="Detter J.C."/>
            <person name="Woyke T."/>
            <person name="Bristow J."/>
            <person name="Markowitz V."/>
            <person name="Hugenholtz P."/>
            <person name="Eisen J.A."/>
            <person name="Kyrpides N.C."/>
            <person name="Klenk H.P."/>
            <person name="Lapidus A."/>
        </authorList>
    </citation>
    <scope>NUCLEOTIDE SEQUENCE [LARGE SCALE GENOMIC DNA]</scope>
    <source>
        <strain evidence="5">DSM 15567 / CIP 107919 / 50-1 BON</strain>
    </source>
</reference>
<keyword evidence="2" id="KW-0456">Lyase</keyword>
<dbReference type="Proteomes" id="UP000008457">
    <property type="component" value="Chromosome"/>
</dbReference>
<dbReference type="STRING" id="697281.Mahau_2102"/>
<dbReference type="Gene3D" id="3.30.390.10">
    <property type="entry name" value="Enolase-like, N-terminal domain"/>
    <property type="match status" value="1"/>
</dbReference>
<accession>F4A2K8</accession>
<dbReference type="SMART" id="SM00922">
    <property type="entry name" value="MR_MLE"/>
    <property type="match status" value="1"/>
</dbReference>
<organism evidence="4 5">
    <name type="scientific">Mahella australiensis (strain DSM 15567 / CIP 107919 / 50-1 BON)</name>
    <dbReference type="NCBI Taxonomy" id="697281"/>
    <lineage>
        <taxon>Bacteria</taxon>
        <taxon>Bacillati</taxon>
        <taxon>Bacillota</taxon>
        <taxon>Clostridia</taxon>
        <taxon>Thermoanaerobacterales</taxon>
        <taxon>Thermoanaerobacterales Family IV. Incertae Sedis</taxon>
        <taxon>Mahella</taxon>
    </lineage>
</organism>
<dbReference type="SFLD" id="SFLDS00001">
    <property type="entry name" value="Enolase"/>
    <property type="match status" value="1"/>
</dbReference>
<sequence length="452" mass="50800">MDYSQALEHVNTYSKPSDLKITDMRFVDVAGAPMHCTLMKIYTNQGLVGYGEVRDGASKTYALMLKSRLLDENPCEVDKLFRRIKQFGGVSRQAGGVCGIEVALWDLAGKAYGVPVYQMLGGKFRDKIRIYCDTDISGRDTGTAMGHALKKRMERGFTFLKMDLGLNQIIHEPGTISAPLGFLEEMKARADAMSKASCKEEFRYCRNRWYDILNVAHPFTGIHITEKGFDMLEQYVSEVRSIIGYEVPLAIDHVGHICVEDCIKLARRLEKYNLAWLEDLIPWQLTEQYVRLSRATAVPICTGEDIYLKEGFKPLLETNALSVIHPDILSSGGILENKKIGDMAQEHGIAMAVHMAESPIACMAAVHSVAATENFLALEYHSADVPWWDDMVNGLPKPIVDKGYIKVLDAPGLGIESLNDEVLAEHVHPDFPGLWESTEQWDDEWSYDRLWS</sequence>
<dbReference type="PANTHER" id="PTHR48080:SF2">
    <property type="entry name" value="D-GALACTONATE DEHYDRATASE"/>
    <property type="match status" value="1"/>
</dbReference>
<dbReference type="Gene3D" id="3.20.20.120">
    <property type="entry name" value="Enolase-like C-terminal domain"/>
    <property type="match status" value="1"/>
</dbReference>
<gene>
    <name evidence="4" type="ordered locus">Mahau_2102</name>
</gene>
<evidence type="ECO:0000259" key="3">
    <source>
        <dbReference type="SMART" id="SM00922"/>
    </source>
</evidence>
<dbReference type="Pfam" id="PF02746">
    <property type="entry name" value="MR_MLE_N"/>
    <property type="match status" value="1"/>
</dbReference>
<keyword evidence="1" id="KW-0479">Metal-binding</keyword>
<dbReference type="InterPro" id="IPR036849">
    <property type="entry name" value="Enolase-like_C_sf"/>
</dbReference>
<dbReference type="SFLD" id="SFLDG00179">
    <property type="entry name" value="mandelate_racemase"/>
    <property type="match status" value="1"/>
</dbReference>